<dbReference type="Pfam" id="PF02674">
    <property type="entry name" value="Colicin_V"/>
    <property type="match status" value="1"/>
</dbReference>
<dbReference type="AlphaFoldDB" id="A0A7C1AXB6"/>
<evidence type="ECO:0000256" key="4">
    <source>
        <dbReference type="ARBA" id="ARBA00023136"/>
    </source>
</evidence>
<comment type="subcellular location">
    <subcellularLocation>
        <location evidence="1">Membrane</location>
        <topology evidence="1">Multi-pass membrane protein</topology>
    </subcellularLocation>
</comment>
<dbReference type="PANTHER" id="PTHR37306">
    <property type="entry name" value="COLICIN V PRODUCTION PROTEIN"/>
    <property type="match status" value="1"/>
</dbReference>
<feature type="transmembrane region" description="Helical" evidence="5">
    <location>
        <begin position="170"/>
        <end position="195"/>
    </location>
</feature>
<dbReference type="Proteomes" id="UP000886355">
    <property type="component" value="Unassembled WGS sequence"/>
</dbReference>
<evidence type="ECO:0000256" key="2">
    <source>
        <dbReference type="ARBA" id="ARBA00022692"/>
    </source>
</evidence>
<feature type="transmembrane region" description="Helical" evidence="5">
    <location>
        <begin position="134"/>
        <end position="158"/>
    </location>
</feature>
<evidence type="ECO:0000256" key="3">
    <source>
        <dbReference type="ARBA" id="ARBA00022989"/>
    </source>
</evidence>
<keyword evidence="4 5" id="KW-0472">Membrane</keyword>
<evidence type="ECO:0000256" key="5">
    <source>
        <dbReference type="SAM" id="Phobius"/>
    </source>
</evidence>
<keyword evidence="3 5" id="KW-1133">Transmembrane helix</keyword>
<dbReference type="InterPro" id="IPR003825">
    <property type="entry name" value="Colicin-V_CvpA"/>
</dbReference>
<dbReference type="GO" id="GO:0009403">
    <property type="term" value="P:toxin biosynthetic process"/>
    <property type="evidence" value="ECO:0007669"/>
    <property type="project" value="InterPro"/>
</dbReference>
<feature type="transmembrane region" description="Helical" evidence="5">
    <location>
        <begin position="94"/>
        <end position="114"/>
    </location>
</feature>
<reference evidence="6" key="1">
    <citation type="journal article" date="2020" name="mSystems">
        <title>Genome- and Community-Level Interaction Insights into Carbon Utilization and Element Cycling Functions of Hydrothermarchaeota in Hydrothermal Sediment.</title>
        <authorList>
            <person name="Zhou Z."/>
            <person name="Liu Y."/>
            <person name="Xu W."/>
            <person name="Pan J."/>
            <person name="Luo Z.H."/>
            <person name="Li M."/>
        </authorList>
    </citation>
    <scope>NUCLEOTIDE SEQUENCE [LARGE SCALE GENOMIC DNA]</scope>
    <source>
        <strain evidence="6">HyVt-19</strain>
    </source>
</reference>
<dbReference type="GO" id="GO:0016020">
    <property type="term" value="C:membrane"/>
    <property type="evidence" value="ECO:0007669"/>
    <property type="project" value="UniProtKB-SubCell"/>
</dbReference>
<evidence type="ECO:0000313" key="6">
    <source>
        <dbReference type="EMBL" id="HDL90491.1"/>
    </source>
</evidence>
<evidence type="ECO:0000256" key="1">
    <source>
        <dbReference type="ARBA" id="ARBA00004141"/>
    </source>
</evidence>
<sequence>MAFFPELWLLLLVCSTPASRHPRTEFQKTSSLPCLSIESVVDLGPERFVKTAYFGVQITWSGIVLAKLSSVNGLDLFLIGICLFFFVRGILKGGISIIFGSAGFLAAFFVSLRYYTNLAIVIHSMVPQWKHPDIVAFVLLFFLTWFSIGGLGHWLGGLLRSSGLKFLDRFIGAIIGTAIGVMVSACVVFTLTIFLPPNSDLLRTSRLAPYSIWAVERLYSCVPPEVKKSIKAKHQKIKKIWCHQEEK</sequence>
<gene>
    <name evidence="6" type="ORF">ENG14_06265</name>
</gene>
<keyword evidence="2 5" id="KW-0812">Transmembrane</keyword>
<protein>
    <submittedName>
        <fullName evidence="6">CvpA family protein</fullName>
    </submittedName>
</protein>
<name>A0A7C1AXB6_9BACT</name>
<dbReference type="PANTHER" id="PTHR37306:SF1">
    <property type="entry name" value="COLICIN V PRODUCTION PROTEIN"/>
    <property type="match status" value="1"/>
</dbReference>
<proteinExistence type="predicted"/>
<accession>A0A7C1AXB6</accession>
<organism evidence="6">
    <name type="scientific">Thermodesulforhabdus norvegica</name>
    <dbReference type="NCBI Taxonomy" id="39841"/>
    <lineage>
        <taxon>Bacteria</taxon>
        <taxon>Pseudomonadati</taxon>
        <taxon>Thermodesulfobacteriota</taxon>
        <taxon>Syntrophobacteria</taxon>
        <taxon>Syntrophobacterales</taxon>
        <taxon>Thermodesulforhabdaceae</taxon>
        <taxon>Thermodesulforhabdus</taxon>
    </lineage>
</organism>
<comment type="caution">
    <text evidence="6">The sequence shown here is derived from an EMBL/GenBank/DDBJ whole genome shotgun (WGS) entry which is preliminary data.</text>
</comment>
<dbReference type="EMBL" id="DQZW01000293">
    <property type="protein sequence ID" value="HDL90491.1"/>
    <property type="molecule type" value="Genomic_DNA"/>
</dbReference>